<comment type="caution">
    <text evidence="1">The sequence shown here is derived from an EMBL/GenBank/DDBJ whole genome shotgun (WGS) entry which is preliminary data.</text>
</comment>
<evidence type="ECO:0000313" key="2">
    <source>
        <dbReference type="Proteomes" id="UP001497535"/>
    </source>
</evidence>
<reference evidence="1" key="1">
    <citation type="submission" date="2023-11" db="EMBL/GenBank/DDBJ databases">
        <authorList>
            <person name="Poullet M."/>
        </authorList>
    </citation>
    <scope>NUCLEOTIDE SEQUENCE</scope>
    <source>
        <strain evidence="1">E1834</strain>
    </source>
</reference>
<keyword evidence="2" id="KW-1185">Reference proteome</keyword>
<name>A0ACB0XTF8_MELEN</name>
<dbReference type="EMBL" id="CAVMJV010000002">
    <property type="protein sequence ID" value="CAK5016343.1"/>
    <property type="molecule type" value="Genomic_DNA"/>
</dbReference>
<evidence type="ECO:0000313" key="1">
    <source>
        <dbReference type="EMBL" id="CAK5016343.1"/>
    </source>
</evidence>
<gene>
    <name evidence="1" type="ORF">MENTE1834_LOCUS3278</name>
</gene>
<accession>A0ACB0XTF8</accession>
<proteinExistence type="predicted"/>
<protein>
    <submittedName>
        <fullName evidence="1">Uncharacterized protein</fullName>
    </submittedName>
</protein>
<organism evidence="1 2">
    <name type="scientific">Meloidogyne enterolobii</name>
    <name type="common">Root-knot nematode worm</name>
    <name type="synonym">Meloidogyne mayaguensis</name>
    <dbReference type="NCBI Taxonomy" id="390850"/>
    <lineage>
        <taxon>Eukaryota</taxon>
        <taxon>Metazoa</taxon>
        <taxon>Ecdysozoa</taxon>
        <taxon>Nematoda</taxon>
        <taxon>Chromadorea</taxon>
        <taxon>Rhabditida</taxon>
        <taxon>Tylenchina</taxon>
        <taxon>Tylenchomorpha</taxon>
        <taxon>Tylenchoidea</taxon>
        <taxon>Meloidogynidae</taxon>
        <taxon>Meloidogyninae</taxon>
        <taxon>Meloidogyne</taxon>
    </lineage>
</organism>
<dbReference type="Proteomes" id="UP001497535">
    <property type="component" value="Unassembled WGS sequence"/>
</dbReference>
<sequence length="302" mass="34963">MLRRKKRSRRSNRRLARAIMKALFTDETIKKLDILIGYLVVGFSYLMFIAIPIFAYIIEIHCAVPEFTWFRNLWPFGGQGQNNGGNNGGNQFGQPIQPQIQQPQMRPQIQPPQMRPQLPPQNMIPQPHPQHNLPQPRPPIPWFQHRPQQQASSYADISYTNMPSSSDPLSFYNRSYNPRTGHQSGFQPYVLDDSDESIISDGHSPSPEYSFQDRKRRSVSLMSQNHKGKEKNGEIINSDISNKDASKNRDTKLKKSAKKITKDKTEQQKSDKKFKGFMIKNFEIYYKLVKLLGLFLAHFDKV</sequence>